<accession>A0AAJ4XDV0</accession>
<dbReference type="EMBL" id="LT906468">
    <property type="protein sequence ID" value="SNV59605.1"/>
    <property type="molecule type" value="Genomic_DNA"/>
</dbReference>
<dbReference type="InterPro" id="IPR051783">
    <property type="entry name" value="NAD(P)-dependent_oxidoreduct"/>
</dbReference>
<dbReference type="GO" id="GO:0004029">
    <property type="term" value="F:aldehyde dehydrogenase (NAD+) activity"/>
    <property type="evidence" value="ECO:0007669"/>
    <property type="project" value="TreeGrafter"/>
</dbReference>
<dbReference type="PANTHER" id="PTHR48079">
    <property type="entry name" value="PROTEIN YEEZ"/>
    <property type="match status" value="1"/>
</dbReference>
<dbReference type="AlphaFoldDB" id="A0AAJ4XDV0"/>
<dbReference type="KEGG" id="smiz:4412673_03529"/>
<dbReference type="SUPFAM" id="SSF51735">
    <property type="entry name" value="NAD(P)-binding Rossmann-fold domains"/>
    <property type="match status" value="1"/>
</dbReference>
<gene>
    <name evidence="2" type="primary">hldD</name>
    <name evidence="2" type="ORF">SAMEA4412673_03529</name>
</gene>
<proteinExistence type="predicted"/>
<dbReference type="PANTHER" id="PTHR48079:SF6">
    <property type="entry name" value="NAD(P)-BINDING DOMAIN-CONTAINING PROTEIN-RELATED"/>
    <property type="match status" value="1"/>
</dbReference>
<dbReference type="GO" id="GO:0005737">
    <property type="term" value="C:cytoplasm"/>
    <property type="evidence" value="ECO:0007669"/>
    <property type="project" value="TreeGrafter"/>
</dbReference>
<dbReference type="EC" id="5.1.3.20" evidence="2"/>
<name>A0AAJ4XDV0_9SPHI</name>
<dbReference type="InterPro" id="IPR036291">
    <property type="entry name" value="NAD(P)-bd_dom_sf"/>
</dbReference>
<keyword evidence="2" id="KW-0413">Isomerase</keyword>
<dbReference type="Pfam" id="PF01370">
    <property type="entry name" value="Epimerase"/>
    <property type="match status" value="1"/>
</dbReference>
<organism evidence="2 3">
    <name type="scientific">Sphingobacterium mizutaii</name>
    <dbReference type="NCBI Taxonomy" id="1010"/>
    <lineage>
        <taxon>Bacteria</taxon>
        <taxon>Pseudomonadati</taxon>
        <taxon>Bacteroidota</taxon>
        <taxon>Sphingobacteriia</taxon>
        <taxon>Sphingobacteriales</taxon>
        <taxon>Sphingobacteriaceae</taxon>
        <taxon>Sphingobacterium</taxon>
    </lineage>
</organism>
<dbReference type="Proteomes" id="UP000215355">
    <property type="component" value="Chromosome 1"/>
</dbReference>
<reference evidence="2 3" key="1">
    <citation type="submission" date="2017-06" db="EMBL/GenBank/DDBJ databases">
        <authorList>
            <consortium name="Pathogen Informatics"/>
        </authorList>
    </citation>
    <scope>NUCLEOTIDE SEQUENCE [LARGE SCALE GENOMIC DNA]</scope>
    <source>
        <strain evidence="2 3">NCTC12149</strain>
    </source>
</reference>
<feature type="domain" description="NAD-dependent epimerase/dehydratase" evidence="1">
    <location>
        <begin position="2"/>
        <end position="218"/>
    </location>
</feature>
<evidence type="ECO:0000259" key="1">
    <source>
        <dbReference type="Pfam" id="PF01370"/>
    </source>
</evidence>
<evidence type="ECO:0000313" key="2">
    <source>
        <dbReference type="EMBL" id="SNV59605.1"/>
    </source>
</evidence>
<dbReference type="InterPro" id="IPR001509">
    <property type="entry name" value="Epimerase_deHydtase"/>
</dbReference>
<sequence>MILVTGGTGFLGSTLLQYLIDEGHSVIALKRPTSIIPDHLKSSSLIQWVDAEITDYFSLEDIIPKVDQVYHCAAKVSYQKEDAAEIINTNVEGTKHIVNLCLEHQKRLLHVSSIAALGFSKKGLPVTEDDKWEFNPKISKYSLAKYDSEMEVWRGMAEGLDAVIVNPSVIMGIGWGEKGSRAIFNMVNKGNKIYPLGSVGIVDVTDVAKIMILLMNSEISGERFILNAENISNQDLLTKISELMKKPAPHIKATSLMLSVAWRLSKLSAMLSGKKPALTKESARAANSKLQYDNSKIKERLGYTFKPLDQTLREVCEAYYL</sequence>
<dbReference type="Gene3D" id="3.40.50.720">
    <property type="entry name" value="NAD(P)-binding Rossmann-like Domain"/>
    <property type="match status" value="1"/>
</dbReference>
<evidence type="ECO:0000313" key="3">
    <source>
        <dbReference type="Proteomes" id="UP000215355"/>
    </source>
</evidence>
<protein>
    <submittedName>
        <fullName evidence="2">ADP-L-glycero-D-manno-heptose-6-epimerase</fullName>
        <ecNumber evidence="2">5.1.3.20</ecNumber>
    </submittedName>
</protein>
<dbReference type="RefSeq" id="WP_093101079.1">
    <property type="nucleotide sequence ID" value="NZ_DAMBSL010000001.1"/>
</dbReference>
<dbReference type="GO" id="GO:0008712">
    <property type="term" value="F:ADP-glyceromanno-heptose 6-epimerase activity"/>
    <property type="evidence" value="ECO:0007669"/>
    <property type="project" value="UniProtKB-EC"/>
</dbReference>